<protein>
    <submittedName>
        <fullName evidence="1">Uncharacterized protein</fullName>
    </submittedName>
</protein>
<evidence type="ECO:0000313" key="1">
    <source>
        <dbReference type="EMBL" id="GBP67334.1"/>
    </source>
</evidence>
<dbReference type="EMBL" id="BGZK01000981">
    <property type="protein sequence ID" value="GBP67334.1"/>
    <property type="molecule type" value="Genomic_DNA"/>
</dbReference>
<keyword evidence="2" id="KW-1185">Reference proteome</keyword>
<dbReference type="Proteomes" id="UP000299102">
    <property type="component" value="Unassembled WGS sequence"/>
</dbReference>
<organism evidence="1 2">
    <name type="scientific">Eumeta variegata</name>
    <name type="common">Bagworm moth</name>
    <name type="synonym">Eumeta japonica</name>
    <dbReference type="NCBI Taxonomy" id="151549"/>
    <lineage>
        <taxon>Eukaryota</taxon>
        <taxon>Metazoa</taxon>
        <taxon>Ecdysozoa</taxon>
        <taxon>Arthropoda</taxon>
        <taxon>Hexapoda</taxon>
        <taxon>Insecta</taxon>
        <taxon>Pterygota</taxon>
        <taxon>Neoptera</taxon>
        <taxon>Endopterygota</taxon>
        <taxon>Lepidoptera</taxon>
        <taxon>Glossata</taxon>
        <taxon>Ditrysia</taxon>
        <taxon>Tineoidea</taxon>
        <taxon>Psychidae</taxon>
        <taxon>Oiketicinae</taxon>
        <taxon>Eumeta</taxon>
    </lineage>
</organism>
<comment type="caution">
    <text evidence="1">The sequence shown here is derived from an EMBL/GenBank/DDBJ whole genome shotgun (WGS) entry which is preliminary data.</text>
</comment>
<reference evidence="1 2" key="1">
    <citation type="journal article" date="2019" name="Commun. Biol.">
        <title>The bagworm genome reveals a unique fibroin gene that provides high tensile strength.</title>
        <authorList>
            <person name="Kono N."/>
            <person name="Nakamura H."/>
            <person name="Ohtoshi R."/>
            <person name="Tomita M."/>
            <person name="Numata K."/>
            <person name="Arakawa K."/>
        </authorList>
    </citation>
    <scope>NUCLEOTIDE SEQUENCE [LARGE SCALE GENOMIC DNA]</scope>
</reference>
<dbReference type="AlphaFoldDB" id="A0A4C1XXF1"/>
<sequence>MCAGGAAVVARKRYLPIQPTAKLGNDAITVPRTSPRTRLPAPPTVIQVMKRRYCNSNLLKVVGQCRMALKSAGRFPPRVPTAMFWDMLHRDP</sequence>
<gene>
    <name evidence="1" type="ORF">EVAR_51405_1</name>
</gene>
<evidence type="ECO:0000313" key="2">
    <source>
        <dbReference type="Proteomes" id="UP000299102"/>
    </source>
</evidence>
<name>A0A4C1XXF1_EUMVA</name>
<accession>A0A4C1XXF1</accession>
<proteinExistence type="predicted"/>